<protein>
    <submittedName>
        <fullName evidence="6">Oxygen-independent coproporphyrinogen-III oxidase 2</fullName>
        <ecNumber evidence="6">1.3.98.3</ecNumber>
    </submittedName>
</protein>
<dbReference type="GO" id="GO:0006779">
    <property type="term" value="P:porphyrin-containing compound biosynthetic process"/>
    <property type="evidence" value="ECO:0007669"/>
    <property type="project" value="TreeGrafter"/>
</dbReference>
<dbReference type="GO" id="GO:0005737">
    <property type="term" value="C:cytoplasm"/>
    <property type="evidence" value="ECO:0007669"/>
    <property type="project" value="TreeGrafter"/>
</dbReference>
<dbReference type="PANTHER" id="PTHR13932:SF1">
    <property type="entry name" value="OXYGEN-INDEPENDENT COPROPORPHYRINOGEN-III OXIDASE-LIKE PROTEIN HEMZ"/>
    <property type="match status" value="1"/>
</dbReference>
<evidence type="ECO:0000256" key="4">
    <source>
        <dbReference type="ARBA" id="ARBA00023014"/>
    </source>
</evidence>
<dbReference type="InterPro" id="IPR007197">
    <property type="entry name" value="rSAM"/>
</dbReference>
<feature type="domain" description="Radical SAM core" evidence="5">
    <location>
        <begin position="150"/>
        <end position="386"/>
    </location>
</feature>
<dbReference type="SMART" id="SM00729">
    <property type="entry name" value="Elp3"/>
    <property type="match status" value="1"/>
</dbReference>
<keyword evidence="2" id="KW-0479">Metal-binding</keyword>
<evidence type="ECO:0000313" key="7">
    <source>
        <dbReference type="Proteomes" id="UP000233425"/>
    </source>
</evidence>
<dbReference type="SFLD" id="SFLDG01082">
    <property type="entry name" value="B12-binding_domain_containing"/>
    <property type="match status" value="1"/>
</dbReference>
<gene>
    <name evidence="6" type="primary">hemZ</name>
    <name evidence="6" type="ORF">RBATCC27255_01630</name>
</gene>
<keyword evidence="1" id="KW-0949">S-adenosyl-L-methionine</keyword>
<keyword evidence="6" id="KW-0560">Oxidoreductase</keyword>
<dbReference type="Proteomes" id="UP000233425">
    <property type="component" value="Unassembled WGS sequence"/>
</dbReference>
<dbReference type="InterPro" id="IPR013785">
    <property type="entry name" value="Aldolase_TIM"/>
</dbReference>
<comment type="caution">
    <text evidence="6">The sequence shown here is derived from an EMBL/GenBank/DDBJ whole genome shotgun (WGS) entry which is preliminary data.</text>
</comment>
<dbReference type="GO" id="GO:0051989">
    <property type="term" value="F:coproporphyrinogen dehydrogenase activity"/>
    <property type="evidence" value="ECO:0007669"/>
    <property type="project" value="UniProtKB-EC"/>
</dbReference>
<evidence type="ECO:0000313" key="6">
    <source>
        <dbReference type="EMBL" id="PKD27241.1"/>
    </source>
</evidence>
<dbReference type="EC" id="1.3.98.3" evidence="6"/>
<dbReference type="GO" id="GO:0046872">
    <property type="term" value="F:metal ion binding"/>
    <property type="evidence" value="ECO:0007669"/>
    <property type="project" value="UniProtKB-KW"/>
</dbReference>
<dbReference type="AlphaFoldDB" id="A0A2N0UJT4"/>
<dbReference type="SFLD" id="SFLDS00029">
    <property type="entry name" value="Radical_SAM"/>
    <property type="match status" value="1"/>
</dbReference>
<dbReference type="PANTHER" id="PTHR13932">
    <property type="entry name" value="COPROPORPHYRINIGEN III OXIDASE"/>
    <property type="match status" value="1"/>
</dbReference>
<evidence type="ECO:0000259" key="5">
    <source>
        <dbReference type="PROSITE" id="PS51918"/>
    </source>
</evidence>
<dbReference type="EMBL" id="NNSR01000072">
    <property type="protein sequence ID" value="PKD27241.1"/>
    <property type="molecule type" value="Genomic_DNA"/>
</dbReference>
<keyword evidence="7" id="KW-1185">Reference proteome</keyword>
<keyword evidence="4" id="KW-0411">Iron-sulfur</keyword>
<dbReference type="InterPro" id="IPR058240">
    <property type="entry name" value="rSAM_sf"/>
</dbReference>
<evidence type="ECO:0000256" key="1">
    <source>
        <dbReference type="ARBA" id="ARBA00022691"/>
    </source>
</evidence>
<dbReference type="SFLD" id="SFLDG01065">
    <property type="entry name" value="anaerobic_coproporphyrinogen-I"/>
    <property type="match status" value="1"/>
</dbReference>
<proteinExistence type="predicted"/>
<dbReference type="InterPro" id="IPR006638">
    <property type="entry name" value="Elp3/MiaA/NifB-like_rSAM"/>
</dbReference>
<dbReference type="CDD" id="cd01335">
    <property type="entry name" value="Radical_SAM"/>
    <property type="match status" value="1"/>
</dbReference>
<accession>A0A2N0UJT4</accession>
<dbReference type="GO" id="GO:0051539">
    <property type="term" value="F:4 iron, 4 sulfur cluster binding"/>
    <property type="evidence" value="ECO:0007669"/>
    <property type="project" value="TreeGrafter"/>
</dbReference>
<dbReference type="PROSITE" id="PS51918">
    <property type="entry name" value="RADICAL_SAM"/>
    <property type="match status" value="1"/>
</dbReference>
<dbReference type="InterPro" id="IPR034505">
    <property type="entry name" value="Coproporphyrinogen-III_oxidase"/>
</dbReference>
<dbReference type="Pfam" id="PF04055">
    <property type="entry name" value="Radical_SAM"/>
    <property type="match status" value="1"/>
</dbReference>
<dbReference type="SFLD" id="SFLDF00310">
    <property type="entry name" value="oxygen-independent_coproporphy"/>
    <property type="match status" value="1"/>
</dbReference>
<dbReference type="Gene3D" id="3.20.20.70">
    <property type="entry name" value="Aldolase class I"/>
    <property type="match status" value="1"/>
</dbReference>
<reference evidence="6" key="1">
    <citation type="journal article" date="2018" name="Environ. Microbiol.">
        <title>Sporulation capability and amylosome conservation among diverse human colonic and rumen isolates of the keystone starch-degrader Ruminococcus bromii.</title>
        <authorList>
            <person name="Mukhopadhya I."/>
            <person name="Morais S."/>
            <person name="Laverde-Gomez J."/>
            <person name="Sheridan P.O."/>
            <person name="Walker A.W."/>
            <person name="Kelly W."/>
            <person name="Klieve A.V."/>
            <person name="Ouwerkerk D."/>
            <person name="Duncan S.H."/>
            <person name="Louis P."/>
            <person name="Koropatkin N."/>
            <person name="Cockburn D."/>
            <person name="Kibler R."/>
            <person name="Cooper P.J."/>
            <person name="Sandoval C."/>
            <person name="Crost E."/>
            <person name="Juge N."/>
            <person name="Bayer E.A."/>
            <person name="Flint H.J."/>
        </authorList>
    </citation>
    <scope>NUCLEOTIDE SEQUENCE [LARGE SCALE GENOMIC DNA]</scope>
    <source>
        <strain evidence="6">ATCC 27255</strain>
    </source>
</reference>
<evidence type="ECO:0000256" key="2">
    <source>
        <dbReference type="ARBA" id="ARBA00022723"/>
    </source>
</evidence>
<keyword evidence="3" id="KW-0408">Iron</keyword>
<dbReference type="RefSeq" id="WP_101029561.1">
    <property type="nucleotide sequence ID" value="NZ_CABMMZ010000072.1"/>
</dbReference>
<dbReference type="NCBIfam" id="TIGR03994">
    <property type="entry name" value="rSAM_HemZ"/>
    <property type="match status" value="1"/>
</dbReference>
<dbReference type="InterPro" id="IPR023995">
    <property type="entry name" value="HemZ"/>
</dbReference>
<name>A0A2N0UJT4_9FIRM</name>
<dbReference type="SUPFAM" id="SSF102114">
    <property type="entry name" value="Radical SAM enzymes"/>
    <property type="match status" value="1"/>
</dbReference>
<evidence type="ECO:0000256" key="3">
    <source>
        <dbReference type="ARBA" id="ARBA00023004"/>
    </source>
</evidence>
<sequence length="479" mass="55037">MNLYVKNHNFHFELENLTRLFFPNEKITVIRDFSEPQPPYIYTEVSDKITISVNIGSFNKSETAVKKLTDDDNELVSAQLLYKLLCDFTGLTQPWGILTGVRPVKLLRKLAEESNEEQAVKKFLNDFFVSNEKTALSRETEHNERKILELSRPESFSLYVGIPFCPSRCSYCSFVMASIERAEKLIEPYTKLLCEEIKRTAEIANKLGLRLETVYFGGGTPTTLSAEQLDTVLRTVNKCFDMSTCREFTVEAGRPDTIDSAKLFALKENKVDRISINPQTTNDEVLKTIGRKHTAQQFFDAFELARKCGFDNINTDLIAGLPTDTPESFKNSLDSIVRLNAECITVHTLCMKRASRLTTEGVTLDLQQARDAREMLAYTQNILGQNEYIPYYMYRQSRMVGNLENVGWSKRGFESLYNVYVMDETHTILACGSGGVTKLKRNNPDYLERIFNFKYPYEYIDRFDELIQRKSGIMQFYGQ</sequence>
<organism evidence="6 7">
    <name type="scientific">Ruminococcus bromii</name>
    <dbReference type="NCBI Taxonomy" id="40518"/>
    <lineage>
        <taxon>Bacteria</taxon>
        <taxon>Bacillati</taxon>
        <taxon>Bacillota</taxon>
        <taxon>Clostridia</taxon>
        <taxon>Eubacteriales</taxon>
        <taxon>Oscillospiraceae</taxon>
        <taxon>Ruminococcus</taxon>
    </lineage>
</organism>